<proteinExistence type="predicted"/>
<gene>
    <name evidence="1" type="ORF">KFL_001880150</name>
</gene>
<dbReference type="Proteomes" id="UP000054558">
    <property type="component" value="Unassembled WGS sequence"/>
</dbReference>
<sequence>MLTQNAFENFAMCAPGERDRSVRGFFIAIRDAYIALTRDRDPIGPKEKAMLLLHENKKCIYVGAVQQRPTKLFKFGRTINLGRRYKEHKASFKEPLFFELLHVVEAEDDRTAEELFRNMGDIKDNLSPLKIGDTTHTEIFVAPASLTEEKILYNMRKAVRLSSSTEGVMFDAHDHTLAIEQEKTKQLRMDHDAKRAKLDHDAEMARLEHDSEIARLDHEYRMEQLKRMNQSTSSVPHPNVEQGQYRSAVLAPPSPEAPPLLDLFDTRRVPRYTMTEHNMSIKAVPGQTLFTKCEENIDELADKPVNFMTIKPGGVYKLEGLLIHKSRSENLETSRGTRDVVRLTLKDLRGEIGIVSVWGDQAALPIIREARVRQDVLIISGVQCDLEQGFGSTRITDITRSDANPRHIEGIGLTFRFASESSITTWKRAMDDVDAANGKYISRIVLGSFVAYRRVDFCGYRCLACQNMASWDPVSREIFCDATCTPGAIIDVSIEISATAEMFFPGAATAVNVRVYANEFPAVSGMYLEDFVTRPADAQVAALNARFRGKTFAVHLRLRANPASYITSYSLKIIGLEFPPASDLEKRARGA</sequence>
<keyword evidence="2" id="KW-1185">Reference proteome</keyword>
<evidence type="ECO:0000313" key="2">
    <source>
        <dbReference type="Proteomes" id="UP000054558"/>
    </source>
</evidence>
<dbReference type="AlphaFoldDB" id="A0A1Y1I5I4"/>
<protein>
    <recommendedName>
        <fullName evidence="3">GIY-YIG domain-containing protein</fullName>
    </recommendedName>
</protein>
<evidence type="ECO:0000313" key="1">
    <source>
        <dbReference type="EMBL" id="GAQ84421.1"/>
    </source>
</evidence>
<name>A0A1Y1I5I4_KLENI</name>
<accession>A0A1Y1I5I4</accession>
<organism evidence="1 2">
    <name type="scientific">Klebsormidium nitens</name>
    <name type="common">Green alga</name>
    <name type="synonym">Ulothrix nitens</name>
    <dbReference type="NCBI Taxonomy" id="105231"/>
    <lineage>
        <taxon>Eukaryota</taxon>
        <taxon>Viridiplantae</taxon>
        <taxon>Streptophyta</taxon>
        <taxon>Klebsormidiophyceae</taxon>
        <taxon>Klebsormidiales</taxon>
        <taxon>Klebsormidiaceae</taxon>
        <taxon>Klebsormidium</taxon>
    </lineage>
</organism>
<evidence type="ECO:0008006" key="3">
    <source>
        <dbReference type="Google" id="ProtNLM"/>
    </source>
</evidence>
<reference evidence="1 2" key="1">
    <citation type="journal article" date="2014" name="Nat. Commun.">
        <title>Klebsormidium flaccidum genome reveals primary factors for plant terrestrial adaptation.</title>
        <authorList>
            <person name="Hori K."/>
            <person name="Maruyama F."/>
            <person name="Fujisawa T."/>
            <person name="Togashi T."/>
            <person name="Yamamoto N."/>
            <person name="Seo M."/>
            <person name="Sato S."/>
            <person name="Yamada T."/>
            <person name="Mori H."/>
            <person name="Tajima N."/>
            <person name="Moriyama T."/>
            <person name="Ikeuchi M."/>
            <person name="Watanabe M."/>
            <person name="Wada H."/>
            <person name="Kobayashi K."/>
            <person name="Saito M."/>
            <person name="Masuda T."/>
            <person name="Sasaki-Sekimoto Y."/>
            <person name="Mashiguchi K."/>
            <person name="Awai K."/>
            <person name="Shimojima M."/>
            <person name="Masuda S."/>
            <person name="Iwai M."/>
            <person name="Nobusawa T."/>
            <person name="Narise T."/>
            <person name="Kondo S."/>
            <person name="Saito H."/>
            <person name="Sato R."/>
            <person name="Murakawa M."/>
            <person name="Ihara Y."/>
            <person name="Oshima-Yamada Y."/>
            <person name="Ohtaka K."/>
            <person name="Satoh M."/>
            <person name="Sonobe K."/>
            <person name="Ishii M."/>
            <person name="Ohtani R."/>
            <person name="Kanamori-Sato M."/>
            <person name="Honoki R."/>
            <person name="Miyazaki D."/>
            <person name="Mochizuki H."/>
            <person name="Umetsu J."/>
            <person name="Higashi K."/>
            <person name="Shibata D."/>
            <person name="Kamiya Y."/>
            <person name="Sato N."/>
            <person name="Nakamura Y."/>
            <person name="Tabata S."/>
            <person name="Ida S."/>
            <person name="Kurokawa K."/>
            <person name="Ohta H."/>
        </authorList>
    </citation>
    <scope>NUCLEOTIDE SEQUENCE [LARGE SCALE GENOMIC DNA]</scope>
    <source>
        <strain evidence="1 2">NIES-2285</strain>
    </source>
</reference>
<dbReference type="EMBL" id="DF237137">
    <property type="protein sequence ID" value="GAQ84421.1"/>
    <property type="molecule type" value="Genomic_DNA"/>
</dbReference>